<comment type="caution">
    <text evidence="1">The sequence shown here is derived from an EMBL/GenBank/DDBJ whole genome shotgun (WGS) entry which is preliminary data.</text>
</comment>
<dbReference type="EMBL" id="VSSQ01000597">
    <property type="protein sequence ID" value="MPL98247.1"/>
    <property type="molecule type" value="Genomic_DNA"/>
</dbReference>
<name>A0A644W3S6_9ZZZZ</name>
<proteinExistence type="predicted"/>
<reference evidence="1" key="1">
    <citation type="submission" date="2019-08" db="EMBL/GenBank/DDBJ databases">
        <authorList>
            <person name="Kucharzyk K."/>
            <person name="Murdoch R.W."/>
            <person name="Higgins S."/>
            <person name="Loffler F."/>
        </authorList>
    </citation>
    <scope>NUCLEOTIDE SEQUENCE</scope>
</reference>
<protein>
    <submittedName>
        <fullName evidence="1">Uncharacterized protein</fullName>
    </submittedName>
</protein>
<evidence type="ECO:0000313" key="1">
    <source>
        <dbReference type="EMBL" id="MPL98247.1"/>
    </source>
</evidence>
<gene>
    <name evidence="1" type="ORF">SDC9_44447</name>
</gene>
<dbReference type="AlphaFoldDB" id="A0A644W3S6"/>
<accession>A0A644W3S6</accession>
<sequence>MLLDPVSQAAIDPLIWHSFPDENDGILADEIWKCGTLVCTMLKNPACKSGEDLVNIPYSMIVKRGKKVILAVSLEQEDLRSLSYKLGCSLRELQEDYQTKGYFSELRGYVYTNEVREDLGPYEGGMDMQSIRIFLLETVCDTFDILSEPVQLQGEDKVARKTH</sequence>
<organism evidence="1">
    <name type="scientific">bioreactor metagenome</name>
    <dbReference type="NCBI Taxonomy" id="1076179"/>
    <lineage>
        <taxon>unclassified sequences</taxon>
        <taxon>metagenomes</taxon>
        <taxon>ecological metagenomes</taxon>
    </lineage>
</organism>